<sequence length="309" mass="35271">MATLKDIAERAGVSTATVSRILNEDETLSVTDTTRRNVLRIAQELHYNKRKTSTPSMTIGIFQWISLLDETEDPYYQDIRSGIEQYCAEKKIEVIRAFESDHNYMDTLRDVPALICIGKYGDRQRKELQSLSSHVLFLDMRTPQINCNTITLDFGQAVYDAMDYLTGLGHRRIAYLGGKEQLTDSTIYFEERKDAFIRYCTQHDLCWEPYMKEEEFSMESGYHMALELIQTHKQGAEPLPTAVFAASDPIAIGAMRAFYKYDYRVPDDISIVGFDDISAAGFLNPPLTTIHAPAFQMGQYAAHYVTQMT</sequence>
<dbReference type="GO" id="GO:0000976">
    <property type="term" value="F:transcription cis-regulatory region binding"/>
    <property type="evidence" value="ECO:0007669"/>
    <property type="project" value="TreeGrafter"/>
</dbReference>
<dbReference type="SMART" id="SM00354">
    <property type="entry name" value="HTH_LACI"/>
    <property type="match status" value="1"/>
</dbReference>
<evidence type="ECO:0000256" key="3">
    <source>
        <dbReference type="ARBA" id="ARBA00023163"/>
    </source>
</evidence>
<dbReference type="Pfam" id="PF13377">
    <property type="entry name" value="Peripla_BP_3"/>
    <property type="match status" value="1"/>
</dbReference>
<dbReference type="GO" id="GO:0003700">
    <property type="term" value="F:DNA-binding transcription factor activity"/>
    <property type="evidence" value="ECO:0007669"/>
    <property type="project" value="TreeGrafter"/>
</dbReference>
<dbReference type="CDD" id="cd01392">
    <property type="entry name" value="HTH_LacI"/>
    <property type="match status" value="1"/>
</dbReference>
<proteinExistence type="predicted"/>
<protein>
    <submittedName>
        <fullName evidence="5">LacI family DNA-binding transcriptional regulator</fullName>
    </submittedName>
</protein>
<evidence type="ECO:0000256" key="1">
    <source>
        <dbReference type="ARBA" id="ARBA00023015"/>
    </source>
</evidence>
<dbReference type="EMBL" id="DXBR01000110">
    <property type="protein sequence ID" value="HIZ40637.1"/>
    <property type="molecule type" value="Genomic_DNA"/>
</dbReference>
<reference evidence="5" key="1">
    <citation type="journal article" date="2021" name="PeerJ">
        <title>Extensive microbial diversity within the chicken gut microbiome revealed by metagenomics and culture.</title>
        <authorList>
            <person name="Gilroy R."/>
            <person name="Ravi A."/>
            <person name="Getino M."/>
            <person name="Pursley I."/>
            <person name="Horton D.L."/>
            <person name="Alikhan N.F."/>
            <person name="Baker D."/>
            <person name="Gharbi K."/>
            <person name="Hall N."/>
            <person name="Watson M."/>
            <person name="Adriaenssens E.M."/>
            <person name="Foster-Nyarko E."/>
            <person name="Jarju S."/>
            <person name="Secka A."/>
            <person name="Antonio M."/>
            <person name="Oren A."/>
            <person name="Chaudhuri R.R."/>
            <person name="La Ragione R."/>
            <person name="Hildebrand F."/>
            <person name="Pallen M.J."/>
        </authorList>
    </citation>
    <scope>NUCLEOTIDE SEQUENCE</scope>
    <source>
        <strain evidence="5">CHK179-28034</strain>
    </source>
</reference>
<feature type="non-terminal residue" evidence="5">
    <location>
        <position position="309"/>
    </location>
</feature>
<dbReference type="PROSITE" id="PS00356">
    <property type="entry name" value="HTH_LACI_1"/>
    <property type="match status" value="1"/>
</dbReference>
<dbReference type="Gene3D" id="3.40.50.2300">
    <property type="match status" value="2"/>
</dbReference>
<dbReference type="Proteomes" id="UP000824049">
    <property type="component" value="Unassembled WGS sequence"/>
</dbReference>
<evidence type="ECO:0000313" key="6">
    <source>
        <dbReference type="Proteomes" id="UP000824049"/>
    </source>
</evidence>
<dbReference type="PANTHER" id="PTHR30146:SF149">
    <property type="entry name" value="HTH-TYPE TRANSCRIPTIONAL REGULATOR EBGR"/>
    <property type="match status" value="1"/>
</dbReference>
<organism evidence="5 6">
    <name type="scientific">Candidatus Anaerobutyricum stercoris</name>
    <dbReference type="NCBI Taxonomy" id="2838457"/>
    <lineage>
        <taxon>Bacteria</taxon>
        <taxon>Bacillati</taxon>
        <taxon>Bacillota</taxon>
        <taxon>Clostridia</taxon>
        <taxon>Lachnospirales</taxon>
        <taxon>Lachnospiraceae</taxon>
        <taxon>Anaerobutyricum</taxon>
    </lineage>
</organism>
<dbReference type="PANTHER" id="PTHR30146">
    <property type="entry name" value="LACI-RELATED TRANSCRIPTIONAL REPRESSOR"/>
    <property type="match status" value="1"/>
</dbReference>
<dbReference type="PROSITE" id="PS50932">
    <property type="entry name" value="HTH_LACI_2"/>
    <property type="match status" value="1"/>
</dbReference>
<dbReference type="SUPFAM" id="SSF53822">
    <property type="entry name" value="Periplasmic binding protein-like I"/>
    <property type="match status" value="1"/>
</dbReference>
<keyword evidence="1" id="KW-0805">Transcription regulation</keyword>
<evidence type="ECO:0000313" key="5">
    <source>
        <dbReference type="EMBL" id="HIZ40637.1"/>
    </source>
</evidence>
<reference evidence="5" key="2">
    <citation type="submission" date="2021-04" db="EMBL/GenBank/DDBJ databases">
        <authorList>
            <person name="Gilroy R."/>
        </authorList>
    </citation>
    <scope>NUCLEOTIDE SEQUENCE</scope>
    <source>
        <strain evidence="5">CHK179-28034</strain>
    </source>
</reference>
<dbReference type="PRINTS" id="PR00036">
    <property type="entry name" value="HTHLACI"/>
</dbReference>
<keyword evidence="2 5" id="KW-0238">DNA-binding</keyword>
<name>A0A9D2ENR1_9FIRM</name>
<gene>
    <name evidence="5" type="ORF">H9968_12105</name>
</gene>
<dbReference type="InterPro" id="IPR000843">
    <property type="entry name" value="HTH_LacI"/>
</dbReference>
<dbReference type="Gene3D" id="1.10.260.40">
    <property type="entry name" value="lambda repressor-like DNA-binding domains"/>
    <property type="match status" value="1"/>
</dbReference>
<accession>A0A9D2ENR1</accession>
<dbReference type="InterPro" id="IPR046335">
    <property type="entry name" value="LacI/GalR-like_sensor"/>
</dbReference>
<dbReference type="SUPFAM" id="SSF47413">
    <property type="entry name" value="lambda repressor-like DNA-binding domains"/>
    <property type="match status" value="1"/>
</dbReference>
<comment type="caution">
    <text evidence="5">The sequence shown here is derived from an EMBL/GenBank/DDBJ whole genome shotgun (WGS) entry which is preliminary data.</text>
</comment>
<feature type="domain" description="HTH lacI-type" evidence="4">
    <location>
        <begin position="2"/>
        <end position="47"/>
    </location>
</feature>
<dbReference type="CDD" id="cd01544">
    <property type="entry name" value="PBP1_GalR"/>
    <property type="match status" value="1"/>
</dbReference>
<dbReference type="InterPro" id="IPR028082">
    <property type="entry name" value="Peripla_BP_I"/>
</dbReference>
<dbReference type="Pfam" id="PF00356">
    <property type="entry name" value="LacI"/>
    <property type="match status" value="1"/>
</dbReference>
<dbReference type="InterPro" id="IPR010982">
    <property type="entry name" value="Lambda_DNA-bd_dom_sf"/>
</dbReference>
<evidence type="ECO:0000259" key="4">
    <source>
        <dbReference type="PROSITE" id="PS50932"/>
    </source>
</evidence>
<dbReference type="AlphaFoldDB" id="A0A9D2ENR1"/>
<keyword evidence="3" id="KW-0804">Transcription</keyword>
<evidence type="ECO:0000256" key="2">
    <source>
        <dbReference type="ARBA" id="ARBA00023125"/>
    </source>
</evidence>